<dbReference type="Pfam" id="PF00561">
    <property type="entry name" value="Abhydrolase_1"/>
    <property type="match status" value="1"/>
</dbReference>
<protein>
    <submittedName>
        <fullName evidence="3">Epoxide hydrolase</fullName>
    </submittedName>
</protein>
<name>A0A0B5QIV4_CLOBE</name>
<dbReference type="PANTHER" id="PTHR43329">
    <property type="entry name" value="EPOXIDE HYDROLASE"/>
    <property type="match status" value="1"/>
</dbReference>
<dbReference type="PRINTS" id="PR00412">
    <property type="entry name" value="EPOXHYDRLASE"/>
</dbReference>
<sequence length="325" mass="36185">MSELKHRIIETNGIKMHIAEQGKGPLVLLLHGFPEIWYSWRNQIPVLAEAGYHVVAPDLRGYGDTEKPENIDQYTLLHLVGDIVGLLDALNEETAVIVGNDWGATIAWNAALLRPDKFKGVIALTVPMMPQPPIPPTTVFPQNSEELFYTLYFQTPGVAEKEFEKDARFAVHNLLYSASGDAGPRKGNDGTPNPFSMVSREKGLLSALPMPKITSWLKEKDLEVYAEAFAKTGFSGGLNYYRNLDRNRELLSCFNGLKVTIPALFMVGTRDVGLSIPGMNQIISEMKSIVPNIRQTIFLEDCGHWAQQEKPEEVSAEIISFLKSL</sequence>
<dbReference type="OrthoDB" id="9776303at2"/>
<dbReference type="AlphaFoldDB" id="A0A0B5QIV4"/>
<evidence type="ECO:0000313" key="4">
    <source>
        <dbReference type="Proteomes" id="UP000031866"/>
    </source>
</evidence>
<dbReference type="EMBL" id="CP010086">
    <property type="protein sequence ID" value="AJH00886.1"/>
    <property type="molecule type" value="Genomic_DNA"/>
</dbReference>
<dbReference type="GO" id="GO:0016787">
    <property type="term" value="F:hydrolase activity"/>
    <property type="evidence" value="ECO:0007669"/>
    <property type="project" value="UniProtKB-KW"/>
</dbReference>
<proteinExistence type="predicted"/>
<evidence type="ECO:0000259" key="2">
    <source>
        <dbReference type="Pfam" id="PF00561"/>
    </source>
</evidence>
<dbReference type="STRING" id="1520.LF65_04346"/>
<evidence type="ECO:0000256" key="1">
    <source>
        <dbReference type="ARBA" id="ARBA00022801"/>
    </source>
</evidence>
<feature type="domain" description="AB hydrolase-1" evidence="2">
    <location>
        <begin position="25"/>
        <end position="311"/>
    </location>
</feature>
<dbReference type="InterPro" id="IPR000639">
    <property type="entry name" value="Epox_hydrolase-like"/>
</dbReference>
<dbReference type="Proteomes" id="UP000031866">
    <property type="component" value="Chromosome"/>
</dbReference>
<dbReference type="SUPFAM" id="SSF53474">
    <property type="entry name" value="alpha/beta-Hydrolases"/>
    <property type="match status" value="1"/>
</dbReference>
<dbReference type="InterPro" id="IPR029058">
    <property type="entry name" value="AB_hydrolase_fold"/>
</dbReference>
<dbReference type="Gene3D" id="3.40.50.1820">
    <property type="entry name" value="alpha/beta hydrolase"/>
    <property type="match status" value="1"/>
</dbReference>
<dbReference type="KEGG" id="cbei:LF65_04346"/>
<dbReference type="RefSeq" id="WP_041898878.1">
    <property type="nucleotide sequence ID" value="NZ_CP010086.2"/>
</dbReference>
<reference evidence="4" key="1">
    <citation type="submission" date="2014-12" db="EMBL/GenBank/DDBJ databases">
        <title>Genome sequence of Clostridium beijerinckii strain 59B.</title>
        <authorList>
            <person name="Little G.T."/>
            <person name="Minton N.P."/>
        </authorList>
    </citation>
    <scope>NUCLEOTIDE SEQUENCE [LARGE SCALE GENOMIC DNA]</scope>
    <source>
        <strain evidence="4">59B</strain>
    </source>
</reference>
<evidence type="ECO:0000313" key="3">
    <source>
        <dbReference type="EMBL" id="AJH00886.1"/>
    </source>
</evidence>
<accession>A0A0B5QIV4</accession>
<gene>
    <name evidence="3" type="ORF">LF65_04346</name>
</gene>
<dbReference type="PRINTS" id="PR00111">
    <property type="entry name" value="ABHYDROLASE"/>
</dbReference>
<organism evidence="3 4">
    <name type="scientific">Clostridium beijerinckii</name>
    <name type="common">Clostridium MP</name>
    <dbReference type="NCBI Taxonomy" id="1520"/>
    <lineage>
        <taxon>Bacteria</taxon>
        <taxon>Bacillati</taxon>
        <taxon>Bacillota</taxon>
        <taxon>Clostridia</taxon>
        <taxon>Eubacteriales</taxon>
        <taxon>Clostridiaceae</taxon>
        <taxon>Clostridium</taxon>
    </lineage>
</organism>
<keyword evidence="1 3" id="KW-0378">Hydrolase</keyword>
<dbReference type="InterPro" id="IPR000073">
    <property type="entry name" value="AB_hydrolase_1"/>
</dbReference>